<keyword evidence="4" id="KW-0472">Membrane</keyword>
<protein>
    <submittedName>
        <fullName evidence="8">Membrane protein</fullName>
    </submittedName>
</protein>
<feature type="domain" description="SusD-like N-terminal" evidence="7">
    <location>
        <begin position="84"/>
        <end position="217"/>
    </location>
</feature>
<dbReference type="Gene3D" id="1.25.40.390">
    <property type="match status" value="1"/>
</dbReference>
<proteinExistence type="inferred from homology"/>
<reference evidence="8" key="1">
    <citation type="journal article" date="2014" name="Int. J. Syst. Evol. Microbiol.">
        <title>Complete genome sequence of Corynebacterium casei LMG S-19264T (=DSM 44701T), isolated from a smear-ripened cheese.</title>
        <authorList>
            <consortium name="US DOE Joint Genome Institute (JGI-PGF)"/>
            <person name="Walter F."/>
            <person name="Albersmeier A."/>
            <person name="Kalinowski J."/>
            <person name="Ruckert C."/>
        </authorList>
    </citation>
    <scope>NUCLEOTIDE SEQUENCE</scope>
    <source>
        <strain evidence="8">CGMCC 1.12195</strain>
    </source>
</reference>
<comment type="caution">
    <text evidence="8">The sequence shown here is derived from an EMBL/GenBank/DDBJ whole genome shotgun (WGS) entry which is preliminary data.</text>
</comment>
<dbReference type="Proteomes" id="UP000660862">
    <property type="component" value="Unassembled WGS sequence"/>
</dbReference>
<dbReference type="InterPro" id="IPR012944">
    <property type="entry name" value="SusD_RagB_dom"/>
</dbReference>
<accession>A0A917I2H2</accession>
<gene>
    <name evidence="8" type="ORF">GCM10007415_47460</name>
</gene>
<keyword evidence="5" id="KW-0998">Cell outer membrane</keyword>
<dbReference type="CDD" id="cd08977">
    <property type="entry name" value="SusD"/>
    <property type="match status" value="1"/>
</dbReference>
<comment type="subcellular location">
    <subcellularLocation>
        <location evidence="1">Cell outer membrane</location>
    </subcellularLocation>
</comment>
<evidence type="ECO:0000259" key="7">
    <source>
        <dbReference type="Pfam" id="PF14322"/>
    </source>
</evidence>
<dbReference type="InterPro" id="IPR011990">
    <property type="entry name" value="TPR-like_helical_dom_sf"/>
</dbReference>
<evidence type="ECO:0000256" key="5">
    <source>
        <dbReference type="ARBA" id="ARBA00023237"/>
    </source>
</evidence>
<dbReference type="AlphaFoldDB" id="A0A917I2H2"/>
<feature type="domain" description="RagB/SusD" evidence="6">
    <location>
        <begin position="318"/>
        <end position="571"/>
    </location>
</feature>
<evidence type="ECO:0000259" key="6">
    <source>
        <dbReference type="Pfam" id="PF07980"/>
    </source>
</evidence>
<evidence type="ECO:0000256" key="3">
    <source>
        <dbReference type="ARBA" id="ARBA00022729"/>
    </source>
</evidence>
<evidence type="ECO:0000256" key="2">
    <source>
        <dbReference type="ARBA" id="ARBA00006275"/>
    </source>
</evidence>
<keyword evidence="3" id="KW-0732">Signal</keyword>
<dbReference type="GO" id="GO:0009279">
    <property type="term" value="C:cell outer membrane"/>
    <property type="evidence" value="ECO:0007669"/>
    <property type="project" value="UniProtKB-SubCell"/>
</dbReference>
<dbReference type="EMBL" id="BMER01000007">
    <property type="protein sequence ID" value="GGH05574.1"/>
    <property type="molecule type" value="Genomic_DNA"/>
</dbReference>
<evidence type="ECO:0000256" key="4">
    <source>
        <dbReference type="ARBA" id="ARBA00023136"/>
    </source>
</evidence>
<dbReference type="SUPFAM" id="SSF48452">
    <property type="entry name" value="TPR-like"/>
    <property type="match status" value="1"/>
</dbReference>
<evidence type="ECO:0000313" key="9">
    <source>
        <dbReference type="Proteomes" id="UP000660862"/>
    </source>
</evidence>
<organism evidence="8 9">
    <name type="scientific">Parapedobacter pyrenivorans</name>
    <dbReference type="NCBI Taxonomy" id="1305674"/>
    <lineage>
        <taxon>Bacteria</taxon>
        <taxon>Pseudomonadati</taxon>
        <taxon>Bacteroidota</taxon>
        <taxon>Sphingobacteriia</taxon>
        <taxon>Sphingobacteriales</taxon>
        <taxon>Sphingobacteriaceae</taxon>
        <taxon>Parapedobacter</taxon>
    </lineage>
</organism>
<evidence type="ECO:0000313" key="8">
    <source>
        <dbReference type="EMBL" id="GGH05574.1"/>
    </source>
</evidence>
<sequence length="571" mass="64263">MYAALVALTLASCSKQGFLDQTQSTDLNEQVVFSDSAYTINFLSSMYADIGFATWPKRFGGGGLDACTDEAEGTGLGSINTFIQFATGTVNSNMITKDAWTTAYTNIRRANIMLKNVPGAKFGADIKVRAKAETRFLRAYYYFVLLEHYGGVPLMGDSVYRKEDIIPATRNTFEECVEYIVAECDAAAEDLPWMHIGENYGRVSKAACYGLKSRLLLYAASPLFNGGATVTDERLRSVVGYPDANSSRWERAEQAALQVMDGSGGQYALHVDNETEPGYGFYEVFQLRKNSEYLLARMQASNSDLEGIWNPPTFGVSSPGARPYLEMVNAFGMKNGMPIDDPASGYDPQQPYKDRDPRFANTITRDQSLVFHRDGLARRPVNIYVNKTDPNNVTSGQDAVYKGTPTGYYTYKMLNRDVAADWFNTYTPRCLPIIRYAEILLNYAEARNERLASPDQEVYQAVEAIRERAGLSPYQLRTGLSQAEMREIIRNERRKELAFEGHRFFDVRRWMIAEVVENSQLHGTEPVRTSSGIAYQTIDVRKRVFDQRMYLWPIPQSEVAKSTDLLQNPGY</sequence>
<reference evidence="8" key="2">
    <citation type="submission" date="2020-09" db="EMBL/GenBank/DDBJ databases">
        <authorList>
            <person name="Sun Q."/>
            <person name="Zhou Y."/>
        </authorList>
    </citation>
    <scope>NUCLEOTIDE SEQUENCE</scope>
    <source>
        <strain evidence="8">CGMCC 1.12195</strain>
    </source>
</reference>
<evidence type="ECO:0000256" key="1">
    <source>
        <dbReference type="ARBA" id="ARBA00004442"/>
    </source>
</evidence>
<dbReference type="InterPro" id="IPR033985">
    <property type="entry name" value="SusD-like_N"/>
</dbReference>
<dbReference type="Pfam" id="PF14322">
    <property type="entry name" value="SusD-like_3"/>
    <property type="match status" value="1"/>
</dbReference>
<dbReference type="Pfam" id="PF07980">
    <property type="entry name" value="SusD_RagB"/>
    <property type="match status" value="1"/>
</dbReference>
<name>A0A917I2H2_9SPHI</name>
<comment type="similarity">
    <text evidence="2">Belongs to the SusD family.</text>
</comment>
<keyword evidence="9" id="KW-1185">Reference proteome</keyword>